<sequence>MADIKGLFCLRGPSATLNFPMNPPDISSPIDLSPSQIREAAFRHSRKGSETTASRSLSYRVYLPSKEQRVGSLDRIASGAYYQASGVWTV</sequence>
<dbReference type="AlphaFoldDB" id="A0A2C9W4F3"/>
<gene>
    <name evidence="1" type="ORF">MANES_03G044300</name>
</gene>
<protein>
    <submittedName>
        <fullName evidence="1">Uncharacterized protein</fullName>
    </submittedName>
</protein>
<organism evidence="1">
    <name type="scientific">Manihot esculenta</name>
    <name type="common">Cassava</name>
    <name type="synonym">Jatropha manihot</name>
    <dbReference type="NCBI Taxonomy" id="3983"/>
    <lineage>
        <taxon>Eukaryota</taxon>
        <taxon>Viridiplantae</taxon>
        <taxon>Streptophyta</taxon>
        <taxon>Embryophyta</taxon>
        <taxon>Tracheophyta</taxon>
        <taxon>Spermatophyta</taxon>
        <taxon>Magnoliopsida</taxon>
        <taxon>eudicotyledons</taxon>
        <taxon>Gunneridae</taxon>
        <taxon>Pentapetalae</taxon>
        <taxon>rosids</taxon>
        <taxon>fabids</taxon>
        <taxon>Malpighiales</taxon>
        <taxon>Euphorbiaceae</taxon>
        <taxon>Crotonoideae</taxon>
        <taxon>Manihoteae</taxon>
        <taxon>Manihot</taxon>
    </lineage>
</organism>
<reference evidence="1" key="1">
    <citation type="submission" date="2016-02" db="EMBL/GenBank/DDBJ databases">
        <title>WGS assembly of Manihot esculenta.</title>
        <authorList>
            <person name="Bredeson J.V."/>
            <person name="Prochnik S.E."/>
            <person name="Lyons J.B."/>
            <person name="Schmutz J."/>
            <person name="Grimwood J."/>
            <person name="Vrebalov J."/>
            <person name="Bart R.S."/>
            <person name="Amuge T."/>
            <person name="Ferguson M.E."/>
            <person name="Green R."/>
            <person name="Putnam N."/>
            <person name="Stites J."/>
            <person name="Rounsley S."/>
            <person name="Rokhsar D.S."/>
        </authorList>
    </citation>
    <scope>NUCLEOTIDE SEQUENCE [LARGE SCALE GENOMIC DNA]</scope>
    <source>
        <tissue evidence="1">Leaf</tissue>
    </source>
</reference>
<evidence type="ECO:0000313" key="1">
    <source>
        <dbReference type="EMBL" id="OAY54048.1"/>
    </source>
</evidence>
<proteinExistence type="predicted"/>
<accession>A0A2C9W4F3</accession>
<dbReference type="EMBL" id="CM004389">
    <property type="protein sequence ID" value="OAY54048.1"/>
    <property type="molecule type" value="Genomic_DNA"/>
</dbReference>
<name>A0A2C9W4F3_MANES</name>